<organism evidence="11 12">
    <name type="scientific">Trichogramma brassicae</name>
    <dbReference type="NCBI Taxonomy" id="86971"/>
    <lineage>
        <taxon>Eukaryota</taxon>
        <taxon>Metazoa</taxon>
        <taxon>Ecdysozoa</taxon>
        <taxon>Arthropoda</taxon>
        <taxon>Hexapoda</taxon>
        <taxon>Insecta</taxon>
        <taxon>Pterygota</taxon>
        <taxon>Neoptera</taxon>
        <taxon>Endopterygota</taxon>
        <taxon>Hymenoptera</taxon>
        <taxon>Apocrita</taxon>
        <taxon>Proctotrupomorpha</taxon>
        <taxon>Chalcidoidea</taxon>
        <taxon>Trichogrammatidae</taxon>
        <taxon>Trichogramma</taxon>
    </lineage>
</organism>
<dbReference type="GO" id="GO:0016020">
    <property type="term" value="C:membrane"/>
    <property type="evidence" value="ECO:0007669"/>
    <property type="project" value="UniProtKB-SubCell"/>
</dbReference>
<sequence length="92" mass="10584">MLQDGGVDYDDGTPATKSQMAKDVVEFLNWTANQEWNTRKLYAMKTIGVSLLMAASLWLAYRHKINVYKKTVFCLQPKKPPRSRPECDCKRS</sequence>
<evidence type="ECO:0000256" key="8">
    <source>
        <dbReference type="ARBA" id="ARBA00023004"/>
    </source>
</evidence>
<dbReference type="GO" id="GO:0046872">
    <property type="term" value="F:metal ion binding"/>
    <property type="evidence" value="ECO:0007669"/>
    <property type="project" value="UniProtKB-KW"/>
</dbReference>
<evidence type="ECO:0000256" key="7">
    <source>
        <dbReference type="ARBA" id="ARBA00022989"/>
    </source>
</evidence>
<dbReference type="OrthoDB" id="5925at2759"/>
<dbReference type="Proteomes" id="UP000479190">
    <property type="component" value="Unassembled WGS sequence"/>
</dbReference>
<evidence type="ECO:0000256" key="10">
    <source>
        <dbReference type="SAM" id="Phobius"/>
    </source>
</evidence>
<proteinExistence type="inferred from homology"/>
<reference evidence="11 12" key="1">
    <citation type="submission" date="2020-02" db="EMBL/GenBank/DDBJ databases">
        <authorList>
            <person name="Ferguson B K."/>
        </authorList>
    </citation>
    <scope>NUCLEOTIDE SEQUENCE [LARGE SCALE GENOMIC DNA]</scope>
</reference>
<evidence type="ECO:0000256" key="1">
    <source>
        <dbReference type="ARBA" id="ARBA00002555"/>
    </source>
</evidence>
<dbReference type="PANTHER" id="PTHR10266">
    <property type="entry name" value="CYTOCHROME C1"/>
    <property type="match status" value="1"/>
</dbReference>
<feature type="transmembrane region" description="Helical" evidence="10">
    <location>
        <begin position="42"/>
        <end position="61"/>
    </location>
</feature>
<comment type="subcellular location">
    <subcellularLocation>
        <location evidence="2">Membrane</location>
    </subcellularLocation>
</comment>
<dbReference type="InterPro" id="IPR002326">
    <property type="entry name" value="Cyt_c1"/>
</dbReference>
<keyword evidence="4" id="KW-0349">Heme</keyword>
<comment type="function">
    <text evidence="1">Electron carrier protein. The oxidized form of the cytochrome c heme group can accept an electron from the heme group of the cytochrome c1 subunit of cytochrome reductase. Cytochrome c then transfers this electron to the cytochrome oxidase complex, the final protein carrier in the mitochondrial electron-transport chain.</text>
</comment>
<keyword evidence="9 10" id="KW-0472">Membrane</keyword>
<evidence type="ECO:0000256" key="6">
    <source>
        <dbReference type="ARBA" id="ARBA00022723"/>
    </source>
</evidence>
<dbReference type="GO" id="GO:0020037">
    <property type="term" value="F:heme binding"/>
    <property type="evidence" value="ECO:0007669"/>
    <property type="project" value="InterPro"/>
</dbReference>
<protein>
    <recommendedName>
        <fullName evidence="13">Cytochrome c1</fullName>
    </recommendedName>
</protein>
<comment type="similarity">
    <text evidence="3">Belongs to the cytochrome c family.</text>
</comment>
<dbReference type="AlphaFoldDB" id="A0A6H5IWA4"/>
<name>A0A6H5IWA4_9HYME</name>
<dbReference type="GO" id="GO:0005739">
    <property type="term" value="C:mitochondrion"/>
    <property type="evidence" value="ECO:0007669"/>
    <property type="project" value="GOC"/>
</dbReference>
<evidence type="ECO:0000256" key="9">
    <source>
        <dbReference type="ARBA" id="ARBA00023136"/>
    </source>
</evidence>
<dbReference type="Pfam" id="PF02167">
    <property type="entry name" value="Cytochrom_C1"/>
    <property type="match status" value="1"/>
</dbReference>
<dbReference type="GO" id="GO:0006122">
    <property type="term" value="P:mitochondrial electron transport, ubiquinol to cytochrome c"/>
    <property type="evidence" value="ECO:0007669"/>
    <property type="project" value="TreeGrafter"/>
</dbReference>
<dbReference type="InterPro" id="IPR036909">
    <property type="entry name" value="Cyt_c-like_dom_sf"/>
</dbReference>
<keyword evidence="6" id="KW-0479">Metal-binding</keyword>
<gene>
    <name evidence="11" type="ORF">TBRA_LOCUS14251</name>
</gene>
<evidence type="ECO:0000256" key="3">
    <source>
        <dbReference type="ARBA" id="ARBA00006488"/>
    </source>
</evidence>
<evidence type="ECO:0000256" key="2">
    <source>
        <dbReference type="ARBA" id="ARBA00004370"/>
    </source>
</evidence>
<dbReference type="EMBL" id="CADCXV010001213">
    <property type="protein sequence ID" value="CAB0042642.1"/>
    <property type="molecule type" value="Genomic_DNA"/>
</dbReference>
<keyword evidence="5 10" id="KW-0812">Transmembrane</keyword>
<evidence type="ECO:0000313" key="11">
    <source>
        <dbReference type="EMBL" id="CAB0042642.1"/>
    </source>
</evidence>
<evidence type="ECO:0000256" key="5">
    <source>
        <dbReference type="ARBA" id="ARBA00022692"/>
    </source>
</evidence>
<dbReference type="Gene3D" id="1.10.760.10">
    <property type="entry name" value="Cytochrome c-like domain"/>
    <property type="match status" value="1"/>
</dbReference>
<evidence type="ECO:0000313" key="12">
    <source>
        <dbReference type="Proteomes" id="UP000479190"/>
    </source>
</evidence>
<keyword evidence="8" id="KW-0408">Iron</keyword>
<evidence type="ECO:0000256" key="4">
    <source>
        <dbReference type="ARBA" id="ARBA00022617"/>
    </source>
</evidence>
<dbReference type="PANTHER" id="PTHR10266:SF3">
    <property type="entry name" value="CYTOCHROME C1, HEME PROTEIN, MITOCHONDRIAL"/>
    <property type="match status" value="1"/>
</dbReference>
<keyword evidence="12" id="KW-1185">Reference proteome</keyword>
<evidence type="ECO:0008006" key="13">
    <source>
        <dbReference type="Google" id="ProtNLM"/>
    </source>
</evidence>
<dbReference type="GO" id="GO:0009055">
    <property type="term" value="F:electron transfer activity"/>
    <property type="evidence" value="ECO:0007669"/>
    <property type="project" value="InterPro"/>
</dbReference>
<keyword evidence="7 10" id="KW-1133">Transmembrane helix</keyword>
<accession>A0A6H5IWA4</accession>